<dbReference type="AlphaFoldDB" id="A0A8H6N9Z7"/>
<feature type="compositionally biased region" description="Basic and acidic residues" evidence="1">
    <location>
        <begin position="109"/>
        <end position="123"/>
    </location>
</feature>
<feature type="region of interest" description="Disordered" evidence="1">
    <location>
        <begin position="92"/>
        <end position="167"/>
    </location>
</feature>
<dbReference type="Proteomes" id="UP000654918">
    <property type="component" value="Unassembled WGS sequence"/>
</dbReference>
<name>A0A8H6N9Z7_9PEZI</name>
<feature type="compositionally biased region" description="Basic and acidic residues" evidence="1">
    <location>
        <begin position="149"/>
        <end position="159"/>
    </location>
</feature>
<feature type="compositionally biased region" description="Low complexity" evidence="1">
    <location>
        <begin position="92"/>
        <end position="106"/>
    </location>
</feature>
<comment type="caution">
    <text evidence="2">The sequence shown here is derived from an EMBL/GenBank/DDBJ whole genome shotgun (WGS) entry which is preliminary data.</text>
</comment>
<proteinExistence type="predicted"/>
<evidence type="ECO:0000313" key="2">
    <source>
        <dbReference type="EMBL" id="KAF6825108.1"/>
    </source>
</evidence>
<sequence>MFARIRKWALDRNTRRRSPAHATTPFRTIANLPCPTAERRTEPGHLVGRLPTSETKVSNRCRTAAAVYGVRANRNKRSGRDLAEAGGLAGHLAAWPRWPSPGSSPGYCSEERSQPPAETREPTPHQSSIRKLDKSDGNLFQRHVAQPQRLHEPDLRDPEVAGTLRTF</sequence>
<accession>A0A8H6N9Z7</accession>
<gene>
    <name evidence="2" type="ORF">CPLU01_10476</name>
</gene>
<evidence type="ECO:0000256" key="1">
    <source>
        <dbReference type="SAM" id="MobiDB-lite"/>
    </source>
</evidence>
<organism evidence="2 3">
    <name type="scientific">Colletotrichum plurivorum</name>
    <dbReference type="NCBI Taxonomy" id="2175906"/>
    <lineage>
        <taxon>Eukaryota</taxon>
        <taxon>Fungi</taxon>
        <taxon>Dikarya</taxon>
        <taxon>Ascomycota</taxon>
        <taxon>Pezizomycotina</taxon>
        <taxon>Sordariomycetes</taxon>
        <taxon>Hypocreomycetidae</taxon>
        <taxon>Glomerellales</taxon>
        <taxon>Glomerellaceae</taxon>
        <taxon>Colletotrichum</taxon>
        <taxon>Colletotrichum orchidearum species complex</taxon>
    </lineage>
</organism>
<dbReference type="EMBL" id="WIGO01000180">
    <property type="protein sequence ID" value="KAF6825108.1"/>
    <property type="molecule type" value="Genomic_DNA"/>
</dbReference>
<protein>
    <submittedName>
        <fullName evidence="2">Uncharacterized protein</fullName>
    </submittedName>
</protein>
<keyword evidence="3" id="KW-1185">Reference proteome</keyword>
<reference evidence="2" key="1">
    <citation type="journal article" date="2020" name="Phytopathology">
        <title>Genome Sequence Resources of Colletotrichum truncatum, C. plurivorum, C. musicola, and C. sojae: Four Species Pathogenic to Soybean (Glycine max).</title>
        <authorList>
            <person name="Rogerio F."/>
            <person name="Boufleur T.R."/>
            <person name="Ciampi-Guillardi M."/>
            <person name="Sukno S.A."/>
            <person name="Thon M.R."/>
            <person name="Massola Junior N.S."/>
            <person name="Baroncelli R."/>
        </authorList>
    </citation>
    <scope>NUCLEOTIDE SEQUENCE</scope>
    <source>
        <strain evidence="2">LFN00145</strain>
    </source>
</reference>
<evidence type="ECO:0000313" key="3">
    <source>
        <dbReference type="Proteomes" id="UP000654918"/>
    </source>
</evidence>